<dbReference type="SMART" id="SM00342">
    <property type="entry name" value="HTH_ARAC"/>
    <property type="match status" value="1"/>
</dbReference>
<dbReference type="InterPro" id="IPR029787">
    <property type="entry name" value="Nucleotide_cyclase"/>
</dbReference>
<organism evidence="6 8">
    <name type="scientific">Algoriphagus ratkowskyi</name>
    <dbReference type="NCBI Taxonomy" id="57028"/>
    <lineage>
        <taxon>Bacteria</taxon>
        <taxon>Pseudomonadati</taxon>
        <taxon>Bacteroidota</taxon>
        <taxon>Cytophagia</taxon>
        <taxon>Cytophagales</taxon>
        <taxon>Cyclobacteriaceae</taxon>
        <taxon>Algoriphagus</taxon>
    </lineage>
</organism>
<keyword evidence="1" id="KW-0805">Transcription regulation</keyword>
<dbReference type="GO" id="GO:0035556">
    <property type="term" value="P:intracellular signal transduction"/>
    <property type="evidence" value="ECO:0007669"/>
    <property type="project" value="InterPro"/>
</dbReference>
<dbReference type="InterPro" id="IPR042557">
    <property type="entry name" value="SCO4226"/>
</dbReference>
<dbReference type="GO" id="GO:0004016">
    <property type="term" value="F:adenylate cyclase activity"/>
    <property type="evidence" value="ECO:0007669"/>
    <property type="project" value="UniProtKB-ARBA"/>
</dbReference>
<protein>
    <submittedName>
        <fullName evidence="6">AraC-like DNA-binding protein</fullName>
    </submittedName>
    <submittedName>
        <fullName evidence="7">DUF4242 domain-containing protein</fullName>
    </submittedName>
</protein>
<gene>
    <name evidence="7" type="ORF">ESW18_15800</name>
    <name evidence="6" type="ORF">LV84_03220</name>
</gene>
<dbReference type="PANTHER" id="PTHR43280:SF2">
    <property type="entry name" value="HTH-TYPE TRANSCRIPTIONAL REGULATOR EXSA"/>
    <property type="match status" value="1"/>
</dbReference>
<dbReference type="InterPro" id="IPR001054">
    <property type="entry name" value="A/G_cyclase"/>
</dbReference>
<sequence length="364" mass="40751">MPIFMDRHDVSDSVTAEHVAQLHKEDLKIQDAFGCRGLTYWFDDKRKTAFCLVEAPNEQAIRDMHDQAHGQIPHSIIEVDAVVVESFLGRIEDPKKNQDSTLNIIDDPAFRTIMVIAKESARSESSNVHQSTDLLTAYFEAIHYVLKTNDGRVVRETKDLFIVSFESVSKAVKASLEIKSKSHELRFDTIPLKIGLSAGVPVTEKKSIFEDTINLAERICAIIPGEIIVSAEVADLSGSDNLNTFIKAENIVILKPDEEHFITQLMDFIDSTWGDSNLKVDDFSKPAGLSKSQLYRKLKTLTGKSPNTFLKDYRLKKALALLNKNTGNVSEIAFETGFTSPSYFSKCFQKKYGHSPSEYLPANA</sequence>
<dbReference type="SUPFAM" id="SSF46689">
    <property type="entry name" value="Homeodomain-like"/>
    <property type="match status" value="1"/>
</dbReference>
<keyword evidence="9" id="KW-1185">Reference proteome</keyword>
<dbReference type="Pfam" id="PF14026">
    <property type="entry name" value="SCO4226-like"/>
    <property type="match status" value="1"/>
</dbReference>
<name>A0A2W7R2R3_9BACT</name>
<dbReference type="GO" id="GO:0003700">
    <property type="term" value="F:DNA-binding transcription factor activity"/>
    <property type="evidence" value="ECO:0007669"/>
    <property type="project" value="InterPro"/>
</dbReference>
<dbReference type="Proteomes" id="UP000249115">
    <property type="component" value="Unassembled WGS sequence"/>
</dbReference>
<dbReference type="Gene3D" id="3.30.70.1230">
    <property type="entry name" value="Nucleotide cyclase"/>
    <property type="match status" value="1"/>
</dbReference>
<evidence type="ECO:0000256" key="2">
    <source>
        <dbReference type="ARBA" id="ARBA00023125"/>
    </source>
</evidence>
<reference evidence="7 9" key="2">
    <citation type="submission" date="2019-08" db="EMBL/GenBank/DDBJ databases">
        <title>Genome of Algoriphagus ratkowskyi IC026.</title>
        <authorList>
            <person name="Bowman J.P."/>
        </authorList>
    </citation>
    <scope>NUCLEOTIDE SEQUENCE [LARGE SCALE GENOMIC DNA]</scope>
    <source>
        <strain evidence="7 9">IC026</strain>
    </source>
</reference>
<dbReference type="Pfam" id="PF12833">
    <property type="entry name" value="HTH_18"/>
    <property type="match status" value="1"/>
</dbReference>
<keyword evidence="3" id="KW-0804">Transcription</keyword>
<dbReference type="GO" id="GO:0009190">
    <property type="term" value="P:cyclic nucleotide biosynthetic process"/>
    <property type="evidence" value="ECO:0007669"/>
    <property type="project" value="InterPro"/>
</dbReference>
<dbReference type="PROSITE" id="PS01124">
    <property type="entry name" value="HTH_ARAC_FAMILY_2"/>
    <property type="match status" value="1"/>
</dbReference>
<dbReference type="OrthoDB" id="135231at2"/>
<feature type="domain" description="Guanylate cyclase" evidence="5">
    <location>
        <begin position="101"/>
        <end position="220"/>
    </location>
</feature>
<dbReference type="InterPro" id="IPR018062">
    <property type="entry name" value="HTH_AraC-typ_CS"/>
</dbReference>
<dbReference type="Gene3D" id="1.10.10.60">
    <property type="entry name" value="Homeodomain-like"/>
    <property type="match status" value="1"/>
</dbReference>
<dbReference type="Gene3D" id="3.30.70.3090">
    <property type="entry name" value="ORF SCO4226, nickel-binding ferredoxin-like monomer"/>
    <property type="match status" value="1"/>
</dbReference>
<dbReference type="EMBL" id="QKZU01000012">
    <property type="protein sequence ID" value="PZX53496.1"/>
    <property type="molecule type" value="Genomic_DNA"/>
</dbReference>
<dbReference type="Proteomes" id="UP000321927">
    <property type="component" value="Unassembled WGS sequence"/>
</dbReference>
<evidence type="ECO:0000256" key="3">
    <source>
        <dbReference type="ARBA" id="ARBA00023163"/>
    </source>
</evidence>
<dbReference type="InterPro" id="IPR025336">
    <property type="entry name" value="SCO4226-like"/>
</dbReference>
<evidence type="ECO:0000259" key="4">
    <source>
        <dbReference type="PROSITE" id="PS01124"/>
    </source>
</evidence>
<comment type="caution">
    <text evidence="6">The sequence shown here is derived from an EMBL/GenBank/DDBJ whole genome shotgun (WGS) entry which is preliminary data.</text>
</comment>
<dbReference type="PROSITE" id="PS00041">
    <property type="entry name" value="HTH_ARAC_FAMILY_1"/>
    <property type="match status" value="1"/>
</dbReference>
<accession>A0A2W7R2R3</accession>
<dbReference type="SUPFAM" id="SSF55073">
    <property type="entry name" value="Nucleotide cyclase"/>
    <property type="match status" value="1"/>
</dbReference>
<evidence type="ECO:0000259" key="5">
    <source>
        <dbReference type="PROSITE" id="PS50125"/>
    </source>
</evidence>
<evidence type="ECO:0000313" key="9">
    <source>
        <dbReference type="Proteomes" id="UP000321927"/>
    </source>
</evidence>
<dbReference type="RefSeq" id="WP_086502500.1">
    <property type="nucleotide sequence ID" value="NZ_MSSV01000016.1"/>
</dbReference>
<proteinExistence type="predicted"/>
<dbReference type="GO" id="GO:0043565">
    <property type="term" value="F:sequence-specific DNA binding"/>
    <property type="evidence" value="ECO:0007669"/>
    <property type="project" value="InterPro"/>
</dbReference>
<dbReference type="InterPro" id="IPR009057">
    <property type="entry name" value="Homeodomain-like_sf"/>
</dbReference>
<dbReference type="PANTHER" id="PTHR43280">
    <property type="entry name" value="ARAC-FAMILY TRANSCRIPTIONAL REGULATOR"/>
    <property type="match status" value="1"/>
</dbReference>
<evidence type="ECO:0000256" key="1">
    <source>
        <dbReference type="ARBA" id="ARBA00023015"/>
    </source>
</evidence>
<dbReference type="PROSITE" id="PS50125">
    <property type="entry name" value="GUANYLATE_CYCLASE_2"/>
    <property type="match status" value="1"/>
</dbReference>
<dbReference type="AlphaFoldDB" id="A0A2W7R2R3"/>
<feature type="domain" description="HTH araC/xylS-type" evidence="4">
    <location>
        <begin position="263"/>
        <end position="362"/>
    </location>
</feature>
<evidence type="ECO:0000313" key="8">
    <source>
        <dbReference type="Proteomes" id="UP000249115"/>
    </source>
</evidence>
<reference evidence="6 8" key="1">
    <citation type="submission" date="2018-06" db="EMBL/GenBank/DDBJ databases">
        <title>Genomic Encyclopedia of Archaeal and Bacterial Type Strains, Phase II (KMG-II): from individual species to whole genera.</title>
        <authorList>
            <person name="Goeker M."/>
        </authorList>
    </citation>
    <scope>NUCLEOTIDE SEQUENCE [LARGE SCALE GENOMIC DNA]</scope>
    <source>
        <strain evidence="6 8">DSM 22686</strain>
    </source>
</reference>
<evidence type="ECO:0000313" key="6">
    <source>
        <dbReference type="EMBL" id="PZX53496.1"/>
    </source>
</evidence>
<dbReference type="InterPro" id="IPR020449">
    <property type="entry name" value="Tscrpt_reg_AraC-type_HTH"/>
</dbReference>
<dbReference type="PRINTS" id="PR00032">
    <property type="entry name" value="HTHARAC"/>
</dbReference>
<dbReference type="EMBL" id="VORV01000011">
    <property type="protein sequence ID" value="TXD76470.1"/>
    <property type="molecule type" value="Genomic_DNA"/>
</dbReference>
<dbReference type="InterPro" id="IPR018060">
    <property type="entry name" value="HTH_AraC"/>
</dbReference>
<evidence type="ECO:0000313" key="7">
    <source>
        <dbReference type="EMBL" id="TXD76470.1"/>
    </source>
</evidence>
<keyword evidence="2 6" id="KW-0238">DNA-binding</keyword>